<dbReference type="AlphaFoldDB" id="A0A4R1JB65"/>
<gene>
    <name evidence="2" type="ORF">EV690_2391</name>
</gene>
<dbReference type="RefSeq" id="WP_131913191.1">
    <property type="nucleotide sequence ID" value="NZ_OU594967.1"/>
</dbReference>
<proteinExistence type="predicted"/>
<dbReference type="Proteomes" id="UP000295565">
    <property type="component" value="Unassembled WGS sequence"/>
</dbReference>
<comment type="caution">
    <text evidence="2">The sequence shown here is derived from an EMBL/GenBank/DDBJ whole genome shotgun (WGS) entry which is preliminary data.</text>
</comment>
<dbReference type="SUPFAM" id="SSF69349">
    <property type="entry name" value="Phage fibre proteins"/>
    <property type="match status" value="1"/>
</dbReference>
<dbReference type="Pfam" id="PF04717">
    <property type="entry name" value="Phage_base_V"/>
    <property type="match status" value="1"/>
</dbReference>
<dbReference type="SUPFAM" id="SSF69255">
    <property type="entry name" value="gp5 N-terminal domain-like"/>
    <property type="match status" value="1"/>
</dbReference>
<dbReference type="InterPro" id="IPR037026">
    <property type="entry name" value="Vgr_OB-fold_dom_sf"/>
</dbReference>
<dbReference type="OrthoDB" id="9762420at2"/>
<dbReference type="InterPro" id="IPR006531">
    <property type="entry name" value="Gp5/Vgr_OB"/>
</dbReference>
<evidence type="ECO:0000313" key="2">
    <source>
        <dbReference type="EMBL" id="TCK47369.1"/>
    </source>
</evidence>
<evidence type="ECO:0000259" key="1">
    <source>
        <dbReference type="Pfam" id="PF04717"/>
    </source>
</evidence>
<dbReference type="Gene3D" id="2.40.50.230">
    <property type="entry name" value="Gp5 N-terminal domain"/>
    <property type="match status" value="1"/>
</dbReference>
<feature type="domain" description="Gp5/Type VI secretion system Vgr protein OB-fold" evidence="1">
    <location>
        <begin position="20"/>
        <end position="93"/>
    </location>
</feature>
<accession>A0A4R1JB65</accession>
<sequence length="225" mass="23967">MDELIESQTAGAALIQGVVIALVTDNKDPKNLARVKVQYPLFANQLESNWARMTTFMAGKDRGGYFLPEVGDEVLVAFEFGNINAPFVIGALYNGVDTPPQNNADGENNIREIRSRSGHVIRFDDKASAEKVEIIDKTGKNKLVIDSNANTISISSTQDIKLEAKQGAVKIDAQQIELNGSNSVSIKGGQVSLQADSSLSAKAGASMSLKADASVSVKGVTINLN</sequence>
<dbReference type="EMBL" id="SMGD01000014">
    <property type="protein sequence ID" value="TCK47369.1"/>
    <property type="molecule type" value="Genomic_DNA"/>
</dbReference>
<organism evidence="2 3">
    <name type="scientific">Celerinatantimonas diazotrophica</name>
    <dbReference type="NCBI Taxonomy" id="412034"/>
    <lineage>
        <taxon>Bacteria</taxon>
        <taxon>Pseudomonadati</taxon>
        <taxon>Pseudomonadota</taxon>
        <taxon>Gammaproteobacteria</taxon>
        <taxon>Celerinatantimonadaceae</taxon>
        <taxon>Celerinatantimonas</taxon>
    </lineage>
</organism>
<protein>
    <submittedName>
        <fullName evidence="2">Phage baseplate assembly protein V</fullName>
    </submittedName>
</protein>
<reference evidence="2 3" key="1">
    <citation type="submission" date="2019-03" db="EMBL/GenBank/DDBJ databases">
        <title>Genomic Encyclopedia of Type Strains, Phase IV (KMG-IV): sequencing the most valuable type-strain genomes for metagenomic binning, comparative biology and taxonomic classification.</title>
        <authorList>
            <person name="Goeker M."/>
        </authorList>
    </citation>
    <scope>NUCLEOTIDE SEQUENCE [LARGE SCALE GENOMIC DNA]</scope>
    <source>
        <strain evidence="2 3">DSM 18577</strain>
    </source>
</reference>
<keyword evidence="3" id="KW-1185">Reference proteome</keyword>
<name>A0A4R1JB65_9GAMM</name>
<evidence type="ECO:0000313" key="3">
    <source>
        <dbReference type="Proteomes" id="UP000295565"/>
    </source>
</evidence>